<dbReference type="InterPro" id="IPR011010">
    <property type="entry name" value="DNA_brk_join_enz"/>
</dbReference>
<dbReference type="Gene3D" id="3.30.160.390">
    <property type="entry name" value="Integrase, DNA-binding domain"/>
    <property type="match status" value="1"/>
</dbReference>
<dbReference type="InterPro" id="IPR010998">
    <property type="entry name" value="Integrase_recombinase_N"/>
</dbReference>
<keyword evidence="2" id="KW-0229">DNA integration</keyword>
<gene>
    <name evidence="6" type="ORF">GTK09_18955</name>
</gene>
<keyword evidence="4" id="KW-0233">DNA recombination</keyword>
<dbReference type="GO" id="GO:0003677">
    <property type="term" value="F:DNA binding"/>
    <property type="evidence" value="ECO:0007669"/>
    <property type="project" value="UniProtKB-KW"/>
</dbReference>
<sequence length="447" mass="48560">MAPEKLTKRVVDALKAPEPSQVGVKVREKFLWDRDLRGFGVQVMPSGLKSFVIQYRTPEGRNRRSVIGRYGLMTVEEARVLAHEKLVLVSKGTDPVAEEAIAAGQQTVAEVCDWYLAEAEAGRILGRRRRPIKASTLAMDKSRIEVHIKPLLGRKRVSSLKLGDIEAMQADIAAGKTSKPRVGGRGGATTGGDGVAARTISTLHSIFEHAARLGKIDINPAKGVRRLAGAPRDRRLSRSEIERLGKALGVAAEGGEHPRGLAAIRFLLLTGFRRMEGLGLQRAWLDEEEGAIHFPETKSGAQVRVIGTVAVDLLRNQPKTQSPFFFPADWGDGHFIGVVRVLDRICQKAGLADVTPHTLRHTFASVAGDLGFSELTIAALLGHSARGVTQRYVHIDEALRLAADRVAGEIVDILEIAGGLSRARKLQKNRVDESNRQSTVASYSDAS</sequence>
<dbReference type="AlphaFoldDB" id="A0A6N9T535"/>
<dbReference type="InterPro" id="IPR038488">
    <property type="entry name" value="Integrase_DNA-bd_sf"/>
</dbReference>
<dbReference type="CDD" id="cd00796">
    <property type="entry name" value="INT_Rci_Hp1_C"/>
    <property type="match status" value="1"/>
</dbReference>
<dbReference type="Proteomes" id="UP000469011">
    <property type="component" value="Unassembled WGS sequence"/>
</dbReference>
<dbReference type="Gene3D" id="1.10.443.10">
    <property type="entry name" value="Intergrase catalytic core"/>
    <property type="match status" value="1"/>
</dbReference>
<dbReference type="PANTHER" id="PTHR30629:SF2">
    <property type="entry name" value="PROPHAGE INTEGRASE INTS-RELATED"/>
    <property type="match status" value="1"/>
</dbReference>
<evidence type="ECO:0000313" key="6">
    <source>
        <dbReference type="EMBL" id="NDW06504.1"/>
    </source>
</evidence>
<keyword evidence="3 6" id="KW-0238">DNA-binding</keyword>
<name>A0A6N9T535_9HYPH</name>
<dbReference type="Gene3D" id="1.10.150.130">
    <property type="match status" value="1"/>
</dbReference>
<comment type="caution">
    <text evidence="6">The sequence shown here is derived from an EMBL/GenBank/DDBJ whole genome shotgun (WGS) entry which is preliminary data.</text>
</comment>
<evidence type="ECO:0000256" key="2">
    <source>
        <dbReference type="ARBA" id="ARBA00022908"/>
    </source>
</evidence>
<dbReference type="InterPro" id="IPR002104">
    <property type="entry name" value="Integrase_catalytic"/>
</dbReference>
<dbReference type="GO" id="GO:0006310">
    <property type="term" value="P:DNA recombination"/>
    <property type="evidence" value="ECO:0007669"/>
    <property type="project" value="UniProtKB-KW"/>
</dbReference>
<evidence type="ECO:0000256" key="1">
    <source>
        <dbReference type="ARBA" id="ARBA00008857"/>
    </source>
</evidence>
<dbReference type="RefSeq" id="WP_163464997.1">
    <property type="nucleotide sequence ID" value="NZ_JAAAMG010000017.1"/>
</dbReference>
<dbReference type="InterPro" id="IPR013762">
    <property type="entry name" value="Integrase-like_cat_sf"/>
</dbReference>
<comment type="similarity">
    <text evidence="1">Belongs to the 'phage' integrase family.</text>
</comment>
<keyword evidence="7" id="KW-1185">Reference proteome</keyword>
<reference evidence="6 7" key="1">
    <citation type="submission" date="2020-01" db="EMBL/GenBank/DDBJ databases">
        <title>Jiella pacifica sp. nov.</title>
        <authorList>
            <person name="Xue Z."/>
            <person name="Zhu S."/>
            <person name="Chen J."/>
            <person name="Yang J."/>
        </authorList>
    </citation>
    <scope>NUCLEOTIDE SEQUENCE [LARGE SCALE GENOMIC DNA]</scope>
    <source>
        <strain evidence="6 7">40Bstr34</strain>
    </source>
</reference>
<feature type="domain" description="Tyr recombinase" evidence="5">
    <location>
        <begin position="231"/>
        <end position="405"/>
    </location>
</feature>
<evidence type="ECO:0000256" key="4">
    <source>
        <dbReference type="ARBA" id="ARBA00023172"/>
    </source>
</evidence>
<evidence type="ECO:0000313" key="7">
    <source>
        <dbReference type="Proteomes" id="UP000469011"/>
    </source>
</evidence>
<evidence type="ECO:0000256" key="3">
    <source>
        <dbReference type="ARBA" id="ARBA00023125"/>
    </source>
</evidence>
<protein>
    <submittedName>
        <fullName evidence="6">Integrase arm-type DNA-binding domain-containing protein</fullName>
    </submittedName>
</protein>
<proteinExistence type="inferred from homology"/>
<dbReference type="EMBL" id="JAAAMG010000017">
    <property type="protein sequence ID" value="NDW06504.1"/>
    <property type="molecule type" value="Genomic_DNA"/>
</dbReference>
<dbReference type="Pfam" id="PF13356">
    <property type="entry name" value="Arm-DNA-bind_3"/>
    <property type="match status" value="1"/>
</dbReference>
<dbReference type="Pfam" id="PF00589">
    <property type="entry name" value="Phage_integrase"/>
    <property type="match status" value="1"/>
</dbReference>
<organism evidence="6 7">
    <name type="scientific">Jiella pacifica</name>
    <dbReference type="NCBI Taxonomy" id="2696469"/>
    <lineage>
        <taxon>Bacteria</taxon>
        <taxon>Pseudomonadati</taxon>
        <taxon>Pseudomonadota</taxon>
        <taxon>Alphaproteobacteria</taxon>
        <taxon>Hyphomicrobiales</taxon>
        <taxon>Aurantimonadaceae</taxon>
        <taxon>Jiella</taxon>
    </lineage>
</organism>
<dbReference type="PANTHER" id="PTHR30629">
    <property type="entry name" value="PROPHAGE INTEGRASE"/>
    <property type="match status" value="1"/>
</dbReference>
<accession>A0A6N9T535</accession>
<dbReference type="InterPro" id="IPR025166">
    <property type="entry name" value="Integrase_DNA_bind_dom"/>
</dbReference>
<dbReference type="SUPFAM" id="SSF56349">
    <property type="entry name" value="DNA breaking-rejoining enzymes"/>
    <property type="match status" value="1"/>
</dbReference>
<dbReference type="PROSITE" id="PS51898">
    <property type="entry name" value="TYR_RECOMBINASE"/>
    <property type="match status" value="1"/>
</dbReference>
<dbReference type="GO" id="GO:0015074">
    <property type="term" value="P:DNA integration"/>
    <property type="evidence" value="ECO:0007669"/>
    <property type="project" value="UniProtKB-KW"/>
</dbReference>
<evidence type="ECO:0000259" key="5">
    <source>
        <dbReference type="PROSITE" id="PS51898"/>
    </source>
</evidence>
<dbReference type="InterPro" id="IPR050808">
    <property type="entry name" value="Phage_Integrase"/>
</dbReference>